<dbReference type="Gene3D" id="3.40.50.2300">
    <property type="match status" value="2"/>
</dbReference>
<dbReference type="PANTHER" id="PTHR30146">
    <property type="entry name" value="LACI-RELATED TRANSCRIPTIONAL REPRESSOR"/>
    <property type="match status" value="1"/>
</dbReference>
<evidence type="ECO:0000256" key="3">
    <source>
        <dbReference type="ARBA" id="ARBA00023163"/>
    </source>
</evidence>
<keyword evidence="2" id="KW-0238">DNA-binding</keyword>
<evidence type="ECO:0000313" key="5">
    <source>
        <dbReference type="EMBL" id="MPN17548.1"/>
    </source>
</evidence>
<dbReference type="AlphaFoldDB" id="A0A645FSW7"/>
<evidence type="ECO:0000256" key="2">
    <source>
        <dbReference type="ARBA" id="ARBA00023125"/>
    </source>
</evidence>
<dbReference type="Pfam" id="PF13377">
    <property type="entry name" value="Peripla_BP_3"/>
    <property type="match status" value="1"/>
</dbReference>
<keyword evidence="1" id="KW-0805">Transcription regulation</keyword>
<dbReference type="GO" id="GO:0003700">
    <property type="term" value="F:DNA-binding transcription factor activity"/>
    <property type="evidence" value="ECO:0007669"/>
    <property type="project" value="TreeGrafter"/>
</dbReference>
<gene>
    <name evidence="5" type="primary">purR_67</name>
    <name evidence="5" type="ORF">SDC9_164902</name>
</gene>
<reference evidence="5" key="1">
    <citation type="submission" date="2019-08" db="EMBL/GenBank/DDBJ databases">
        <authorList>
            <person name="Kucharzyk K."/>
            <person name="Murdoch R.W."/>
            <person name="Higgins S."/>
            <person name="Loffler F."/>
        </authorList>
    </citation>
    <scope>NUCLEOTIDE SEQUENCE</scope>
</reference>
<dbReference type="InterPro" id="IPR046335">
    <property type="entry name" value="LacI/GalR-like_sensor"/>
</dbReference>
<dbReference type="EMBL" id="VSSQ01064709">
    <property type="protein sequence ID" value="MPN17548.1"/>
    <property type="molecule type" value="Genomic_DNA"/>
</dbReference>
<dbReference type="CDD" id="cd06267">
    <property type="entry name" value="PBP1_LacI_sugar_binding-like"/>
    <property type="match status" value="1"/>
</dbReference>
<accession>A0A645FSW7</accession>
<protein>
    <submittedName>
        <fullName evidence="5">HTH-type transcriptional repressor PurR</fullName>
    </submittedName>
</protein>
<feature type="domain" description="Transcriptional regulator LacI/GalR-like sensor" evidence="4">
    <location>
        <begin position="27"/>
        <end position="172"/>
    </location>
</feature>
<organism evidence="5">
    <name type="scientific">bioreactor metagenome</name>
    <dbReference type="NCBI Taxonomy" id="1076179"/>
    <lineage>
        <taxon>unclassified sequences</taxon>
        <taxon>metagenomes</taxon>
        <taxon>ecological metagenomes</taxon>
    </lineage>
</organism>
<dbReference type="GO" id="GO:0000976">
    <property type="term" value="F:transcription cis-regulatory region binding"/>
    <property type="evidence" value="ECO:0007669"/>
    <property type="project" value="TreeGrafter"/>
</dbReference>
<proteinExistence type="predicted"/>
<keyword evidence="3" id="KW-0804">Transcription</keyword>
<sequence>MTISDFNNIGVCRVASDFRPGMEELFQLLTANGFTRISFCDFPQYQVKYEAYRICAARFGVAAERFDLTTLAGEELDKMVDTMIHSRTEAVILASDYLATLFIPRFVRAGVRVPEDLSVISIDGTGWSQHYNPPLTSVRQDIPAIAEAALEILFDRIKGNCDIITSLIPTKLNIFQSAKLTTGEES</sequence>
<name>A0A645FSW7_9ZZZZ</name>
<dbReference type="SUPFAM" id="SSF53822">
    <property type="entry name" value="Periplasmic binding protein-like I"/>
    <property type="match status" value="1"/>
</dbReference>
<evidence type="ECO:0000256" key="1">
    <source>
        <dbReference type="ARBA" id="ARBA00023015"/>
    </source>
</evidence>
<dbReference type="PANTHER" id="PTHR30146:SF109">
    <property type="entry name" value="HTH-TYPE TRANSCRIPTIONAL REGULATOR GALS"/>
    <property type="match status" value="1"/>
</dbReference>
<evidence type="ECO:0000259" key="4">
    <source>
        <dbReference type="Pfam" id="PF13377"/>
    </source>
</evidence>
<dbReference type="InterPro" id="IPR028082">
    <property type="entry name" value="Peripla_BP_I"/>
</dbReference>
<comment type="caution">
    <text evidence="5">The sequence shown here is derived from an EMBL/GenBank/DDBJ whole genome shotgun (WGS) entry which is preliminary data.</text>
</comment>